<reference evidence="2 3" key="1">
    <citation type="submission" date="2017-02" db="EMBL/GenBank/DDBJ databases">
        <title>Complete genome sequences of Mycobacterium kansasii strains isolated from rhesus macaques.</title>
        <authorList>
            <person name="Panda A."/>
            <person name="Nagaraj S."/>
            <person name="Zhao X."/>
            <person name="Tettelin H."/>
            <person name="Detolla L.J."/>
        </authorList>
    </citation>
    <scope>NUCLEOTIDE SEQUENCE [LARGE SCALE GENOMIC DNA]</scope>
    <source>
        <strain evidence="2 3">11-3813</strain>
    </source>
</reference>
<organism evidence="2 3">
    <name type="scientific">Mycobacterium kansasii</name>
    <dbReference type="NCBI Taxonomy" id="1768"/>
    <lineage>
        <taxon>Bacteria</taxon>
        <taxon>Bacillati</taxon>
        <taxon>Actinomycetota</taxon>
        <taxon>Actinomycetes</taxon>
        <taxon>Mycobacteriales</taxon>
        <taxon>Mycobacteriaceae</taxon>
        <taxon>Mycobacterium</taxon>
    </lineage>
</organism>
<dbReference type="EMBL" id="MVBM01000001">
    <property type="protein sequence ID" value="OOK81571.1"/>
    <property type="molecule type" value="Genomic_DNA"/>
</dbReference>
<comment type="caution">
    <text evidence="2">The sequence shown here is derived from an EMBL/GenBank/DDBJ whole genome shotgun (WGS) entry which is preliminary data.</text>
</comment>
<dbReference type="AlphaFoldDB" id="A0A1V3XST2"/>
<sequence length="70" mass="7533">MISGAKPKSSSHSFLSELARSTSEVATKEAGPTGTDIEAPELLLPKLPIPELNPLATSLMFQSRNYCLRC</sequence>
<accession>A0A1V3XST2</accession>
<gene>
    <name evidence="2" type="ORF">BZL30_1235</name>
</gene>
<evidence type="ECO:0000313" key="3">
    <source>
        <dbReference type="Proteomes" id="UP000189229"/>
    </source>
</evidence>
<name>A0A1V3XST2_MYCKA</name>
<evidence type="ECO:0000256" key="1">
    <source>
        <dbReference type="SAM" id="MobiDB-lite"/>
    </source>
</evidence>
<feature type="compositionally biased region" description="Polar residues" evidence="1">
    <location>
        <begin position="8"/>
        <end position="25"/>
    </location>
</feature>
<evidence type="ECO:0000313" key="2">
    <source>
        <dbReference type="EMBL" id="OOK81571.1"/>
    </source>
</evidence>
<dbReference type="Proteomes" id="UP000189229">
    <property type="component" value="Unassembled WGS sequence"/>
</dbReference>
<protein>
    <submittedName>
        <fullName evidence="2">Uncharacterized protein</fullName>
    </submittedName>
</protein>
<proteinExistence type="predicted"/>
<feature type="region of interest" description="Disordered" evidence="1">
    <location>
        <begin position="1"/>
        <end position="39"/>
    </location>
</feature>